<dbReference type="Gene3D" id="1.10.340.70">
    <property type="match status" value="1"/>
</dbReference>
<keyword evidence="2" id="KW-1185">Reference proteome</keyword>
<reference evidence="1" key="1">
    <citation type="submission" date="2020-04" db="EMBL/GenBank/DDBJ databases">
        <authorList>
            <person name="Alioto T."/>
            <person name="Alioto T."/>
            <person name="Gomez Garrido J."/>
        </authorList>
    </citation>
    <scope>NUCLEOTIDE SEQUENCE</scope>
    <source>
        <strain evidence="1">A484AB</strain>
    </source>
</reference>
<evidence type="ECO:0000313" key="1">
    <source>
        <dbReference type="EMBL" id="CAB4008235.1"/>
    </source>
</evidence>
<dbReference type="OrthoDB" id="5951220at2759"/>
<dbReference type="Proteomes" id="UP001152795">
    <property type="component" value="Unassembled WGS sequence"/>
</dbReference>
<dbReference type="EMBL" id="CACRXK020006064">
    <property type="protein sequence ID" value="CAB4008235.1"/>
    <property type="molecule type" value="Genomic_DNA"/>
</dbReference>
<proteinExistence type="predicted"/>
<organism evidence="1 2">
    <name type="scientific">Paramuricea clavata</name>
    <name type="common">Red gorgonian</name>
    <name type="synonym">Violescent sea-whip</name>
    <dbReference type="NCBI Taxonomy" id="317549"/>
    <lineage>
        <taxon>Eukaryota</taxon>
        <taxon>Metazoa</taxon>
        <taxon>Cnidaria</taxon>
        <taxon>Anthozoa</taxon>
        <taxon>Octocorallia</taxon>
        <taxon>Malacalcyonacea</taxon>
        <taxon>Plexauridae</taxon>
        <taxon>Paramuricea</taxon>
    </lineage>
</organism>
<accession>A0A6S7HQA3</accession>
<comment type="caution">
    <text evidence="1">The sequence shown here is derived from an EMBL/GenBank/DDBJ whole genome shotgun (WGS) entry which is preliminary data.</text>
</comment>
<dbReference type="Pfam" id="PF17921">
    <property type="entry name" value="Integrase_H2C2"/>
    <property type="match status" value="1"/>
</dbReference>
<evidence type="ECO:0000313" key="2">
    <source>
        <dbReference type="Proteomes" id="UP001152795"/>
    </source>
</evidence>
<dbReference type="PANTHER" id="PTHR37984:SF11">
    <property type="entry name" value="INTEGRASE CATALYTIC DOMAIN-CONTAINING PROTEIN"/>
    <property type="match status" value="1"/>
</dbReference>
<name>A0A6S7HQA3_PARCT</name>
<dbReference type="PANTHER" id="PTHR37984">
    <property type="entry name" value="PROTEIN CBG26694"/>
    <property type="match status" value="1"/>
</dbReference>
<dbReference type="InterPro" id="IPR041588">
    <property type="entry name" value="Integrase_H2C2"/>
</dbReference>
<sequence length="116" mass="13176">MDTFNALARIKTDLTTTNAGNTLLRGTRIVIPQCLQRQVINLAHERHQGIIKTKKLLREKVWFPDIDKLVGECIANCIPCQASTQIKMCEPLLMTNLPEGPWQNISVDFCGQLPFW</sequence>
<dbReference type="InterPro" id="IPR050951">
    <property type="entry name" value="Retrovirus_Pol_polyprotein"/>
</dbReference>
<protein>
    <submittedName>
        <fullName evidence="1">Uncharacterized protein</fullName>
    </submittedName>
</protein>
<dbReference type="AlphaFoldDB" id="A0A6S7HQA3"/>
<gene>
    <name evidence="1" type="ORF">PACLA_8A017965</name>
</gene>